<accession>G0LH29</accession>
<dbReference type="Proteomes" id="UP000007954">
    <property type="component" value="Chromosome"/>
</dbReference>
<evidence type="ECO:0000313" key="1">
    <source>
        <dbReference type="EMBL" id="CCC40063.1"/>
    </source>
</evidence>
<name>G0LH29_HALWC</name>
<organism evidence="1 2">
    <name type="scientific">Haloquadratum walsbyi (strain DSM 16854 / JCM 12705 / C23)</name>
    <dbReference type="NCBI Taxonomy" id="768065"/>
    <lineage>
        <taxon>Archaea</taxon>
        <taxon>Methanobacteriati</taxon>
        <taxon>Methanobacteriota</taxon>
        <taxon>Stenosarchaea group</taxon>
        <taxon>Halobacteria</taxon>
        <taxon>Halobacteriales</taxon>
        <taxon>Haloferacaceae</taxon>
        <taxon>Haloquadratum</taxon>
    </lineage>
</organism>
<dbReference type="KEGG" id="hwc:Hqrw_2167"/>
<proteinExistence type="predicted"/>
<dbReference type="EMBL" id="FR746099">
    <property type="protein sequence ID" value="CCC40063.1"/>
    <property type="molecule type" value="Genomic_DNA"/>
</dbReference>
<protein>
    <submittedName>
        <fullName evidence="1">Uncharacterized protein</fullName>
    </submittedName>
</protein>
<reference evidence="1 2" key="1">
    <citation type="journal article" date="2011" name="PLoS ONE">
        <title>Haloquadratum walsbyi: limited diversity in a global pond.</title>
        <authorList>
            <person name="Dyall-Smith M."/>
            <person name="Pfeiffer F."/>
            <person name="Klee K."/>
            <person name="Palm P."/>
            <person name="Gross K."/>
            <person name="Schuster S.C."/>
            <person name="Rampp M."/>
            <person name="Oesterhelt D."/>
        </authorList>
    </citation>
    <scope>NUCLEOTIDE SEQUENCE [LARGE SCALE GENOMIC DNA]</scope>
    <source>
        <strain evidence="2">DSM 16854 / JCM 12705 / C23</strain>
    </source>
</reference>
<gene>
    <name evidence="1" type="ordered locus">Hqrw_2167</name>
</gene>
<evidence type="ECO:0000313" key="2">
    <source>
        <dbReference type="Proteomes" id="UP000007954"/>
    </source>
</evidence>
<dbReference type="HOGENOM" id="CLU_2712748_0_0_2"/>
<dbReference type="AlphaFoldDB" id="G0LH29"/>
<sequence length="72" mass="7947">MLCGNKTHKLIKEHLSEINEIVDTQQIDSLCACTHPARIYDAAASAHASGANTNMSVDLGHRNISKCLVWYH</sequence>